<accession>A0A1N6LXL9</accession>
<feature type="domain" description="Distal membrane-arm assembly complex protein 1-like" evidence="2">
    <location>
        <begin position="18"/>
        <end position="63"/>
    </location>
</feature>
<feature type="transmembrane region" description="Helical" evidence="1">
    <location>
        <begin position="51"/>
        <end position="69"/>
    </location>
</feature>
<keyword evidence="4" id="KW-1185">Reference proteome</keyword>
<keyword evidence="1" id="KW-1133">Transmembrane helix</keyword>
<dbReference type="Proteomes" id="UP000002899">
    <property type="component" value="Chromosome IV"/>
</dbReference>
<reference evidence="3 4" key="3">
    <citation type="journal article" date="2016" name="Sci. Rep.">
        <title>Genome-wide diversity and gene expression profiling of Babesia microti isolates identify polymorphic genes that mediate host-pathogen interactions.</title>
        <authorList>
            <person name="Silva J.C."/>
            <person name="Cornillot E."/>
            <person name="McCracken C."/>
            <person name="Usmani-Brown S."/>
            <person name="Dwivedi A."/>
            <person name="Ifeonu O.O."/>
            <person name="Crabtree J."/>
            <person name="Gotia H.T."/>
            <person name="Virji A.Z."/>
            <person name="Reynes C."/>
            <person name="Colinge J."/>
            <person name="Kumar V."/>
            <person name="Lawres L."/>
            <person name="Pazzi J.E."/>
            <person name="Pablo J.V."/>
            <person name="Hung C."/>
            <person name="Brancato J."/>
            <person name="Kumari P."/>
            <person name="Orvis J."/>
            <person name="Tretina K."/>
            <person name="Chibucos M."/>
            <person name="Ott S."/>
            <person name="Sadzewicz L."/>
            <person name="Sengamalay N."/>
            <person name="Shetty A.C."/>
            <person name="Su Q."/>
            <person name="Tallon L."/>
            <person name="Fraser C.M."/>
            <person name="Frutos R."/>
            <person name="Molina D.M."/>
            <person name="Krause P.J."/>
            <person name="Ben Mamoun C."/>
        </authorList>
    </citation>
    <scope>NUCLEOTIDE SEQUENCE [LARGE SCALE GENOMIC DNA]</scope>
    <source>
        <strain evidence="3 4">RI</strain>
    </source>
</reference>
<keyword evidence="1" id="KW-0812">Transmembrane</keyword>
<dbReference type="KEGG" id="bmic:BmR1_04g06027"/>
<dbReference type="InterPro" id="IPR028036">
    <property type="entry name" value="DMAC1-like_dom"/>
</dbReference>
<name>A0A1N6LXL9_BABMR</name>
<evidence type="ECO:0000313" key="3">
    <source>
        <dbReference type="EMBL" id="SIO73614.1"/>
    </source>
</evidence>
<reference evidence="3 4" key="2">
    <citation type="journal article" date="2013" name="PLoS ONE">
        <title>Whole genome mapping and re-organization of the nuclear and mitochondrial genomes of Babesia microti isolates.</title>
        <authorList>
            <person name="Cornillot E."/>
            <person name="Dassouli A."/>
            <person name="Garg A."/>
            <person name="Pachikara N."/>
            <person name="Randazzo S."/>
            <person name="Depoix D."/>
            <person name="Carcy B."/>
            <person name="Delbecq S."/>
            <person name="Frutos R."/>
            <person name="Silva J.C."/>
            <person name="Sutton R."/>
            <person name="Krause P.J."/>
            <person name="Mamoun C.B."/>
        </authorList>
    </citation>
    <scope>NUCLEOTIDE SEQUENCE [LARGE SCALE GENOMIC DNA]</scope>
    <source>
        <strain evidence="3 4">RI</strain>
    </source>
</reference>
<reference evidence="3 4" key="1">
    <citation type="journal article" date="2012" name="Nucleic Acids Res.">
        <title>Sequencing of the smallest Apicomplexan genome from the human pathogen Babesia microti.</title>
        <authorList>
            <person name="Cornillot E."/>
            <person name="Hadj-Kaddour K."/>
            <person name="Dassouli A."/>
            <person name="Noel B."/>
            <person name="Ranwez V."/>
            <person name="Vacherie B."/>
            <person name="Augagneur Y."/>
            <person name="Bres V."/>
            <person name="Duclos A."/>
            <person name="Randazzo S."/>
            <person name="Carcy B."/>
            <person name="Debierre-Grockiego F."/>
            <person name="Delbecq S."/>
            <person name="Moubri-Menage K."/>
            <person name="Shams-Eldin H."/>
            <person name="Usmani-Brown S."/>
            <person name="Bringaud F."/>
            <person name="Wincker P."/>
            <person name="Vivares C.P."/>
            <person name="Schwarz R.T."/>
            <person name="Schetters T.P."/>
            <person name="Krause P.J."/>
            <person name="Gorenflot A."/>
            <person name="Berry V."/>
            <person name="Barbe V."/>
            <person name="Ben Mamoun C."/>
        </authorList>
    </citation>
    <scope>NUCLEOTIDE SEQUENCE [LARGE SCALE GENOMIC DNA]</scope>
    <source>
        <strain evidence="3 4">RI</strain>
    </source>
</reference>
<dbReference type="GeneID" id="33043761"/>
<evidence type="ECO:0000313" key="4">
    <source>
        <dbReference type="Proteomes" id="UP000002899"/>
    </source>
</evidence>
<feature type="transmembrane region" description="Helical" evidence="1">
    <location>
        <begin position="20"/>
        <end position="39"/>
    </location>
</feature>
<proteinExistence type="predicted"/>
<dbReference type="EMBL" id="LN871599">
    <property type="protein sequence ID" value="SIO73614.1"/>
    <property type="molecule type" value="Genomic_DNA"/>
</dbReference>
<dbReference type="RefSeq" id="XP_021337698.1">
    <property type="nucleotide sequence ID" value="XM_021482465.1"/>
</dbReference>
<evidence type="ECO:0000256" key="1">
    <source>
        <dbReference type="SAM" id="Phobius"/>
    </source>
</evidence>
<dbReference type="Pfam" id="PF15055">
    <property type="entry name" value="DMAC1_Dmo2"/>
    <property type="match status" value="1"/>
</dbReference>
<keyword evidence="1" id="KW-0472">Membrane</keyword>
<organism evidence="3 4">
    <name type="scientific">Babesia microti (strain RI)</name>
    <dbReference type="NCBI Taxonomy" id="1133968"/>
    <lineage>
        <taxon>Eukaryota</taxon>
        <taxon>Sar</taxon>
        <taxon>Alveolata</taxon>
        <taxon>Apicomplexa</taxon>
        <taxon>Aconoidasida</taxon>
        <taxon>Piroplasmida</taxon>
        <taxon>Babesiidae</taxon>
        <taxon>Babesia</taxon>
    </lineage>
</organism>
<sequence>MDLDEEKELSPPDKIVKDCYFCRITGTILFTGLGAYAISCSRRFTKPSDRIFSYLISSALFSLATYRAITPVKEYEE</sequence>
<protein>
    <recommendedName>
        <fullName evidence="2">Distal membrane-arm assembly complex protein 1-like domain-containing protein</fullName>
    </recommendedName>
</protein>
<dbReference type="VEuPathDB" id="PiroplasmaDB:BmR1_04g06027"/>
<evidence type="ECO:0000259" key="2">
    <source>
        <dbReference type="Pfam" id="PF15055"/>
    </source>
</evidence>
<dbReference type="AlphaFoldDB" id="A0A1N6LXL9"/>